<keyword evidence="10" id="KW-1185">Reference proteome</keyword>
<dbReference type="AlphaFoldDB" id="A0A9X3CQY3"/>
<keyword evidence="5 8" id="KW-0812">Transmembrane</keyword>
<dbReference type="EMBL" id="JAKRRY010000031">
    <property type="protein sequence ID" value="MCW8348101.1"/>
    <property type="molecule type" value="Genomic_DNA"/>
</dbReference>
<dbReference type="PANTHER" id="PTHR39342:SF1">
    <property type="entry name" value="UPF0283 MEMBRANE PROTEIN YCJF"/>
    <property type="match status" value="1"/>
</dbReference>
<evidence type="ECO:0000256" key="3">
    <source>
        <dbReference type="ARBA" id="ARBA00022475"/>
    </source>
</evidence>
<evidence type="ECO:0000256" key="8">
    <source>
        <dbReference type="SAM" id="Phobius"/>
    </source>
</evidence>
<dbReference type="NCBIfam" id="TIGR01620">
    <property type="entry name" value="hyp_HI0043"/>
    <property type="match status" value="1"/>
</dbReference>
<dbReference type="InterPro" id="IPR021147">
    <property type="entry name" value="DUF697"/>
</dbReference>
<evidence type="ECO:0000313" key="10">
    <source>
        <dbReference type="Proteomes" id="UP001155587"/>
    </source>
</evidence>
<feature type="transmembrane region" description="Helical" evidence="8">
    <location>
        <begin position="93"/>
        <end position="114"/>
    </location>
</feature>
<keyword evidence="6 8" id="KW-1133">Transmembrane helix</keyword>
<evidence type="ECO:0000256" key="1">
    <source>
        <dbReference type="ARBA" id="ARBA00004429"/>
    </source>
</evidence>
<comment type="similarity">
    <text evidence="2">Belongs to the UPF0283 family.</text>
</comment>
<keyword evidence="7 8" id="KW-0472">Membrane</keyword>
<dbReference type="GO" id="GO:0005886">
    <property type="term" value="C:plasma membrane"/>
    <property type="evidence" value="ECO:0007669"/>
    <property type="project" value="UniProtKB-SubCell"/>
</dbReference>
<sequence>MNDIKGRKVFAEDEPTLDKSLEVNSQALFEAQDTFVPSVPELSDDLEDKELEQVVKGSGKKGWLASSLLIVFTGLVGWQAVDNVVTAINTGDWLSLGWSGLVTAIAALGIGAFGKELYKLRKLKDHFSAQEQAEAIIDNDGVGQGQAFCQKLAQEAGIQPEHPAFDRWKNSVHSAHSDAEILNMYQSMVIKEQDKQALTTVSKLSGEAALLVALSPLAIADMLLIAWRNFRMIDQLSAVYGVELGYWSRLKLFKLVLVNIALAGASELAIESSADLLSLNIAEKLSARAGQGIGVGLITARLGLKTMALMRPIPFPEQDKPRLSTIKTSVISRLKEKLTS</sequence>
<dbReference type="PANTHER" id="PTHR39342">
    <property type="entry name" value="UPF0283 MEMBRANE PROTEIN YCJF"/>
    <property type="match status" value="1"/>
</dbReference>
<evidence type="ECO:0000256" key="2">
    <source>
        <dbReference type="ARBA" id="ARBA00008255"/>
    </source>
</evidence>
<comment type="caution">
    <text evidence="9">The sequence shown here is derived from an EMBL/GenBank/DDBJ whole genome shotgun (WGS) entry which is preliminary data.</text>
</comment>
<keyword evidence="3" id="KW-1003">Cell membrane</keyword>
<dbReference type="InterPro" id="IPR006507">
    <property type="entry name" value="UPF0283"/>
</dbReference>
<reference evidence="9" key="1">
    <citation type="submission" date="2022-02" db="EMBL/GenBank/DDBJ databases">
        <title>Vibrio sp. nov, a new bacterium isolated from seawater.</title>
        <authorList>
            <person name="Yuan Y."/>
        </authorList>
    </citation>
    <scope>NUCLEOTIDE SEQUENCE</scope>
    <source>
        <strain evidence="9">ZSDZ65</strain>
    </source>
</reference>
<feature type="transmembrane region" description="Helical" evidence="8">
    <location>
        <begin position="63"/>
        <end position="81"/>
    </location>
</feature>
<accession>A0A9X3CQY3</accession>
<evidence type="ECO:0000256" key="4">
    <source>
        <dbReference type="ARBA" id="ARBA00022519"/>
    </source>
</evidence>
<organism evidence="9 10">
    <name type="scientific">Vibrio qingdaonensis</name>
    <dbReference type="NCBI Taxonomy" id="2829491"/>
    <lineage>
        <taxon>Bacteria</taxon>
        <taxon>Pseudomonadati</taxon>
        <taxon>Pseudomonadota</taxon>
        <taxon>Gammaproteobacteria</taxon>
        <taxon>Vibrionales</taxon>
        <taxon>Vibrionaceae</taxon>
        <taxon>Vibrio</taxon>
    </lineage>
</organism>
<evidence type="ECO:0000256" key="5">
    <source>
        <dbReference type="ARBA" id="ARBA00022692"/>
    </source>
</evidence>
<keyword evidence="4" id="KW-0997">Cell inner membrane</keyword>
<proteinExistence type="inferred from homology"/>
<protein>
    <submittedName>
        <fullName evidence="9">YcjF family protein</fullName>
    </submittedName>
</protein>
<evidence type="ECO:0000256" key="6">
    <source>
        <dbReference type="ARBA" id="ARBA00022989"/>
    </source>
</evidence>
<dbReference type="Proteomes" id="UP001155587">
    <property type="component" value="Unassembled WGS sequence"/>
</dbReference>
<evidence type="ECO:0000256" key="7">
    <source>
        <dbReference type="ARBA" id="ARBA00023136"/>
    </source>
</evidence>
<gene>
    <name evidence="9" type="ORF">MD535_19100</name>
</gene>
<feature type="transmembrane region" description="Helical" evidence="8">
    <location>
        <begin position="208"/>
        <end position="227"/>
    </location>
</feature>
<comment type="subcellular location">
    <subcellularLocation>
        <location evidence="1">Cell inner membrane</location>
        <topology evidence="1">Multi-pass membrane protein</topology>
    </subcellularLocation>
</comment>
<evidence type="ECO:0000313" key="9">
    <source>
        <dbReference type="EMBL" id="MCW8348101.1"/>
    </source>
</evidence>
<name>A0A9X3CQY3_9VIBR</name>
<dbReference type="Pfam" id="PF05128">
    <property type="entry name" value="DUF697"/>
    <property type="match status" value="1"/>
</dbReference>
<dbReference type="RefSeq" id="WP_265676665.1">
    <property type="nucleotide sequence ID" value="NZ_JAKRRY010000031.1"/>
</dbReference>